<accession>A0ABX5JNE2</accession>
<sequence>MNKLFFFLLFLTISLWAVNLEIQKAFAVGIFHENETGENVQHTTTTTQDYNGTCYTKIVILGNYNKNTNVQVKIGDSIGVYQSYIPIYNKLTKKIFGYELTFKHQNVSKGYFEVKVNNKLYDSKVFVK</sequence>
<reference evidence="1 2" key="1">
    <citation type="submission" date="2017-02" db="EMBL/GenBank/DDBJ databases">
        <title>Arcobacter lacus sp. nov., a new species isolated from reclaimed water.</title>
        <authorList>
            <person name="Figueras M.J."/>
            <person name="Perez-Cataluna A."/>
            <person name="Salas-Masso N."/>
        </authorList>
    </citation>
    <scope>NUCLEOTIDE SEQUENCE [LARGE SCALE GENOMIC DNA]</scope>
    <source>
        <strain evidence="1 2">RW43-9</strain>
    </source>
</reference>
<keyword evidence="2" id="KW-1185">Reference proteome</keyword>
<evidence type="ECO:0008006" key="3">
    <source>
        <dbReference type="Google" id="ProtNLM"/>
    </source>
</evidence>
<dbReference type="RefSeq" id="WP_108527020.1">
    <property type="nucleotide sequence ID" value="NZ_JAODII010000001.1"/>
</dbReference>
<dbReference type="Proteomes" id="UP000251311">
    <property type="component" value="Unassembled WGS sequence"/>
</dbReference>
<name>A0ABX5JNE2_9BACT</name>
<comment type="caution">
    <text evidence="1">The sequence shown here is derived from an EMBL/GenBank/DDBJ whole genome shotgun (WGS) entry which is preliminary data.</text>
</comment>
<proteinExistence type="predicted"/>
<gene>
    <name evidence="1" type="ORF">B0175_01840</name>
</gene>
<dbReference type="EMBL" id="MUXF01000001">
    <property type="protein sequence ID" value="PUE67755.1"/>
    <property type="molecule type" value="Genomic_DNA"/>
</dbReference>
<organism evidence="1 2">
    <name type="scientific">Arcobacter lacus</name>
    <dbReference type="NCBI Taxonomy" id="1912876"/>
    <lineage>
        <taxon>Bacteria</taxon>
        <taxon>Pseudomonadati</taxon>
        <taxon>Campylobacterota</taxon>
        <taxon>Epsilonproteobacteria</taxon>
        <taxon>Campylobacterales</taxon>
        <taxon>Arcobacteraceae</taxon>
        <taxon>Arcobacter</taxon>
    </lineage>
</organism>
<protein>
    <recommendedName>
        <fullName evidence="3">DUF3244 domain-containing protein</fullName>
    </recommendedName>
</protein>
<evidence type="ECO:0000313" key="1">
    <source>
        <dbReference type="EMBL" id="PUE67755.1"/>
    </source>
</evidence>
<evidence type="ECO:0000313" key="2">
    <source>
        <dbReference type="Proteomes" id="UP000251311"/>
    </source>
</evidence>